<evidence type="ECO:0000256" key="2">
    <source>
        <dbReference type="SAM" id="SignalP"/>
    </source>
</evidence>
<proteinExistence type="predicted"/>
<dbReference type="Gene3D" id="2.60.40.760">
    <property type="entry name" value="Expansin, cellulose-binding-like domain"/>
    <property type="match status" value="1"/>
</dbReference>
<evidence type="ECO:0000256" key="1">
    <source>
        <dbReference type="ARBA" id="ARBA00022729"/>
    </source>
</evidence>
<dbReference type="KEGG" id="cvn:111130959"/>
<dbReference type="CDD" id="cd22271">
    <property type="entry name" value="DPBB_EXP_N-like"/>
    <property type="match status" value="1"/>
</dbReference>
<dbReference type="KEGG" id="cvn:111128005"/>
<dbReference type="InterPro" id="IPR007112">
    <property type="entry name" value="Expansin/allergen_DPBB_dom"/>
</dbReference>
<accession>A0A8B8DNA8</accession>
<protein>
    <submittedName>
        <fullName evidence="6">Expansin-B1-like</fullName>
    </submittedName>
    <submittedName>
        <fullName evidence="5">Uncharacterized protein LOC111128005 isoform X1</fullName>
    </submittedName>
</protein>
<feature type="domain" description="Expansin-like EG45" evidence="3">
    <location>
        <begin position="45"/>
        <end position="114"/>
    </location>
</feature>
<dbReference type="Proteomes" id="UP000694844">
    <property type="component" value="Chromosome 4"/>
</dbReference>
<organism evidence="4 5">
    <name type="scientific">Crassostrea virginica</name>
    <name type="common">Eastern oyster</name>
    <dbReference type="NCBI Taxonomy" id="6565"/>
    <lineage>
        <taxon>Eukaryota</taxon>
        <taxon>Metazoa</taxon>
        <taxon>Spiralia</taxon>
        <taxon>Lophotrochozoa</taxon>
        <taxon>Mollusca</taxon>
        <taxon>Bivalvia</taxon>
        <taxon>Autobranchia</taxon>
        <taxon>Pteriomorphia</taxon>
        <taxon>Ostreida</taxon>
        <taxon>Ostreoidea</taxon>
        <taxon>Ostreidae</taxon>
        <taxon>Crassostrea</taxon>
    </lineage>
</organism>
<dbReference type="OrthoDB" id="6068097at2759"/>
<evidence type="ECO:0000259" key="3">
    <source>
        <dbReference type="PROSITE" id="PS50842"/>
    </source>
</evidence>
<dbReference type="PANTHER" id="PTHR31836">
    <property type="match status" value="1"/>
</dbReference>
<reference evidence="5 6" key="1">
    <citation type="submission" date="2025-04" db="UniProtKB">
        <authorList>
            <consortium name="RefSeq"/>
        </authorList>
    </citation>
    <scope>IDENTIFICATION</scope>
    <source>
        <tissue evidence="5 6">Whole sample</tissue>
    </source>
</reference>
<dbReference type="RefSeq" id="XP_022333973.1">
    <property type="nucleotide sequence ID" value="XM_022478265.1"/>
</dbReference>
<dbReference type="InterPro" id="IPR036908">
    <property type="entry name" value="RlpA-like_sf"/>
</dbReference>
<evidence type="ECO:0000313" key="4">
    <source>
        <dbReference type="Proteomes" id="UP000694844"/>
    </source>
</evidence>
<keyword evidence="4" id="KW-1185">Reference proteome</keyword>
<feature type="signal peptide" evidence="2">
    <location>
        <begin position="1"/>
        <end position="21"/>
    </location>
</feature>
<name>A0A8B8DNA8_CRAVI</name>
<dbReference type="InterPro" id="IPR051477">
    <property type="entry name" value="Expansin_CellWall"/>
</dbReference>
<dbReference type="SUPFAM" id="SSF49590">
    <property type="entry name" value="PHL pollen allergen"/>
    <property type="match status" value="1"/>
</dbReference>
<gene>
    <name evidence="5" type="primary">LOC111128005</name>
    <name evidence="6" type="synonym">LOC111130959</name>
</gene>
<dbReference type="SUPFAM" id="SSF50685">
    <property type="entry name" value="Barwin-like endoglucanases"/>
    <property type="match status" value="1"/>
</dbReference>
<dbReference type="AlphaFoldDB" id="A0A8B8DNA8"/>
<dbReference type="GeneID" id="111128005"/>
<dbReference type="PROSITE" id="PS50842">
    <property type="entry name" value="EXPANSIN_EG45"/>
    <property type="match status" value="1"/>
</dbReference>
<evidence type="ECO:0000313" key="5">
    <source>
        <dbReference type="RefSeq" id="XP_022329079.1"/>
    </source>
</evidence>
<evidence type="ECO:0000313" key="6">
    <source>
        <dbReference type="RefSeq" id="XP_022333973.1"/>
    </source>
</evidence>
<dbReference type="PANTHER" id="PTHR31836:SF21">
    <property type="entry name" value="EXPANSIN-LIKE PROTEIN 7"/>
    <property type="match status" value="1"/>
</dbReference>
<keyword evidence="1 2" id="KW-0732">Signal</keyword>
<dbReference type="RefSeq" id="XP_022329079.1">
    <property type="nucleotide sequence ID" value="XM_022473371.1"/>
</dbReference>
<dbReference type="InterPro" id="IPR036749">
    <property type="entry name" value="Expansin_CBD_sf"/>
</dbReference>
<feature type="chain" id="PRO_5044666339" evidence="2">
    <location>
        <begin position="22"/>
        <end position="245"/>
    </location>
</feature>
<dbReference type="Gene3D" id="2.40.40.10">
    <property type="entry name" value="RlpA-like domain"/>
    <property type="match status" value="1"/>
</dbReference>
<sequence length="245" mass="27362">MCTMQAIVFSLLLGIVHVAVSQTDILDLYKYKFHGNGIFFEATHGGTCSYDPPSMPPVAQYIDRTIAINPRQFYRGHACGVCFRVKIDGKSNGGAQVDETFIVFVKDFCPNCMPGVPLLTDDVDGRMGMEMQAIQCPVGNTTLEYKFQGSSPYYIKLQVRNSRIPATKVEIYQPKWRQWTALAHTTDGFWTFGSAPVERPVKPPFRIRLTGANGERIVDTVPDLVNGVVMQGDGIQFEFDPNLPR</sequence>